<accession>A0A497U1B2</accession>
<comment type="caution">
    <text evidence="3">The sequence shown here is derived from an EMBL/GenBank/DDBJ whole genome shotgun (WGS) entry which is preliminary data.</text>
</comment>
<evidence type="ECO:0000313" key="5">
    <source>
        <dbReference type="Proteomes" id="UP000275027"/>
    </source>
</evidence>
<dbReference type="InterPro" id="IPR053147">
    <property type="entry name" value="Hsp_HslJ-like"/>
</dbReference>
<sequence>MKAKFLSVICAIVLVGLQSCSCKKGAEAIAELSTGSWELEQTFGEPIDKGEFAKIPVLNFDKTENRISGNSGCNSMSGSYTIKEDNISFGPIAQTKMACQGTGEGKFMTLFNSVQKFKLQGNKLKLYDGNGTKVLSFIKK</sequence>
<reference evidence="3 5" key="2">
    <citation type="submission" date="2018-10" db="EMBL/GenBank/DDBJ databases">
        <title>Genomic Encyclopedia of Archaeal and Bacterial Type Strains, Phase II (KMG-II): from individual species to whole genera.</title>
        <authorList>
            <person name="Goeker M."/>
        </authorList>
    </citation>
    <scope>NUCLEOTIDE SEQUENCE [LARGE SCALE GENOMIC DNA]</scope>
    <source>
        <strain evidence="3 5">DSM 21886</strain>
    </source>
</reference>
<proteinExistence type="predicted"/>
<dbReference type="RefSeq" id="WP_101472527.1">
    <property type="nucleotide sequence ID" value="NZ_PJND01000009.1"/>
</dbReference>
<dbReference type="Proteomes" id="UP000233767">
    <property type="component" value="Unassembled WGS sequence"/>
</dbReference>
<dbReference type="Pfam" id="PF03724">
    <property type="entry name" value="META"/>
    <property type="match status" value="1"/>
</dbReference>
<dbReference type="AlphaFoldDB" id="A0A497U1B2"/>
<dbReference type="PANTHER" id="PTHR35535">
    <property type="entry name" value="HEAT SHOCK PROTEIN HSLJ"/>
    <property type="match status" value="1"/>
</dbReference>
<dbReference type="InterPro" id="IPR005184">
    <property type="entry name" value="DUF306_Meta_HslJ"/>
</dbReference>
<keyword evidence="3" id="KW-0346">Stress response</keyword>
<evidence type="ECO:0000259" key="1">
    <source>
        <dbReference type="Pfam" id="PF03724"/>
    </source>
</evidence>
<evidence type="ECO:0000313" key="4">
    <source>
        <dbReference type="Proteomes" id="UP000233767"/>
    </source>
</evidence>
<reference evidence="2 4" key="1">
    <citation type="submission" date="2017-12" db="EMBL/GenBank/DDBJ databases">
        <title>Genomic Encyclopedia of Type Strains, Phase III (KMG-III): the genomes of soil and plant-associated and newly described type strains.</title>
        <authorList>
            <person name="Whitman W."/>
        </authorList>
    </citation>
    <scope>NUCLEOTIDE SEQUENCE [LARGE SCALE GENOMIC DNA]</scope>
    <source>
        <strain evidence="2 4">IP-10</strain>
    </source>
</reference>
<feature type="domain" description="DUF306" evidence="1">
    <location>
        <begin position="30"/>
        <end position="137"/>
    </location>
</feature>
<dbReference type="Proteomes" id="UP000275027">
    <property type="component" value="Unassembled WGS sequence"/>
</dbReference>
<name>A0A497U1B2_9FLAO</name>
<protein>
    <submittedName>
        <fullName evidence="3">Heat shock protein HslJ</fullName>
    </submittedName>
</protein>
<organism evidence="3 5">
    <name type="scientific">Flavobacterium lindanitolerans</name>
    <dbReference type="NCBI Taxonomy" id="428988"/>
    <lineage>
        <taxon>Bacteria</taxon>
        <taxon>Pseudomonadati</taxon>
        <taxon>Bacteroidota</taxon>
        <taxon>Flavobacteriia</taxon>
        <taxon>Flavobacteriales</taxon>
        <taxon>Flavobacteriaceae</taxon>
        <taxon>Flavobacterium</taxon>
    </lineage>
</organism>
<dbReference type="PROSITE" id="PS51257">
    <property type="entry name" value="PROKAR_LIPOPROTEIN"/>
    <property type="match status" value="1"/>
</dbReference>
<dbReference type="PANTHER" id="PTHR35535:SF2">
    <property type="entry name" value="DUF306 DOMAIN-CONTAINING PROTEIN"/>
    <property type="match status" value="1"/>
</dbReference>
<evidence type="ECO:0000313" key="2">
    <source>
        <dbReference type="EMBL" id="PKW20489.1"/>
    </source>
</evidence>
<dbReference type="EMBL" id="PJND01000009">
    <property type="protein sequence ID" value="PKW20489.1"/>
    <property type="molecule type" value="Genomic_DNA"/>
</dbReference>
<dbReference type="InterPro" id="IPR038670">
    <property type="entry name" value="HslJ-like_sf"/>
</dbReference>
<dbReference type="EMBL" id="RCCB01000013">
    <property type="protein sequence ID" value="RLJ23932.1"/>
    <property type="molecule type" value="Genomic_DNA"/>
</dbReference>
<gene>
    <name evidence="2" type="ORF">B0G92_2632</name>
    <name evidence="3" type="ORF">CLV50_2642</name>
</gene>
<evidence type="ECO:0000313" key="3">
    <source>
        <dbReference type="EMBL" id="RLJ23932.1"/>
    </source>
</evidence>
<keyword evidence="4" id="KW-1185">Reference proteome</keyword>
<dbReference type="Gene3D" id="2.40.128.270">
    <property type="match status" value="1"/>
</dbReference>